<accession>A0A060BYD7</accession>
<dbReference type="Pfam" id="PF01120">
    <property type="entry name" value="Alpha_L_fucos"/>
    <property type="match status" value="1"/>
</dbReference>
<dbReference type="GO" id="GO:0004560">
    <property type="term" value="F:alpha-L-fucosidase activity"/>
    <property type="evidence" value="ECO:0007669"/>
    <property type="project" value="InterPro"/>
</dbReference>
<dbReference type="InterPro" id="IPR017853">
    <property type="entry name" value="GH"/>
</dbReference>
<feature type="domain" description="Glycoside hydrolase family 29 N-terminal" evidence="1">
    <location>
        <begin position="3"/>
        <end position="92"/>
    </location>
</feature>
<proteinExistence type="predicted"/>
<evidence type="ECO:0000313" key="2">
    <source>
        <dbReference type="EMBL" id="AIA87722.1"/>
    </source>
</evidence>
<name>A0A060BYD7_9SPIR</name>
<dbReference type="AlphaFoldDB" id="A0A060BYD7"/>
<evidence type="ECO:0000259" key="1">
    <source>
        <dbReference type="Pfam" id="PF01120"/>
    </source>
</evidence>
<dbReference type="SUPFAM" id="SSF51445">
    <property type="entry name" value="(Trans)glycosidases"/>
    <property type="match status" value="1"/>
</dbReference>
<reference evidence="2" key="1">
    <citation type="journal article" date="2013" name="Environ. Microbiol.">
        <title>Seasonally variable intestinal metagenomes of the red palm weevil (Rhynchophorus ferrugineus).</title>
        <authorList>
            <person name="Jia S."/>
            <person name="Zhang X."/>
            <person name="Zhang G."/>
            <person name="Yin A."/>
            <person name="Zhang S."/>
            <person name="Li F."/>
            <person name="Wang L."/>
            <person name="Zhao D."/>
            <person name="Yun Q."/>
            <person name="Tala"/>
            <person name="Wang J."/>
            <person name="Sun G."/>
            <person name="Baabdullah M."/>
            <person name="Yu X."/>
            <person name="Hu S."/>
            <person name="Al-Mssallem I.S."/>
            <person name="Yu J."/>
        </authorList>
    </citation>
    <scope>NUCLEOTIDE SEQUENCE</scope>
</reference>
<dbReference type="InterPro" id="IPR057739">
    <property type="entry name" value="Glyco_hydro_29_N"/>
</dbReference>
<protein>
    <submittedName>
        <fullName evidence="2">Alpha_L_fucos</fullName>
    </submittedName>
</protein>
<sequence>MAEKSLPQVKELLQKYDPDLLWFDTWDDENHINDHRRDELIALVRKYSSKCLINGRISYHNPGENIDFLEMHDNTYPDAILEKPWQTPATID</sequence>
<dbReference type="EMBL" id="KF120449">
    <property type="protein sequence ID" value="AIA87722.1"/>
    <property type="molecule type" value="Genomic_DNA"/>
</dbReference>
<dbReference type="GO" id="GO:0005975">
    <property type="term" value="P:carbohydrate metabolic process"/>
    <property type="evidence" value="ECO:0007669"/>
    <property type="project" value="InterPro"/>
</dbReference>
<dbReference type="Gene3D" id="3.20.20.80">
    <property type="entry name" value="Glycosidases"/>
    <property type="match status" value="1"/>
</dbReference>
<organism evidence="2">
    <name type="scientific">uncultured Treponema sp</name>
    <dbReference type="NCBI Taxonomy" id="162155"/>
    <lineage>
        <taxon>Bacteria</taxon>
        <taxon>Pseudomonadati</taxon>
        <taxon>Spirochaetota</taxon>
        <taxon>Spirochaetia</taxon>
        <taxon>Spirochaetales</taxon>
        <taxon>Treponemataceae</taxon>
        <taxon>Treponema</taxon>
        <taxon>environmental samples</taxon>
    </lineage>
</organism>